<dbReference type="OMA" id="CATINIM"/>
<proteinExistence type="inferred from homology"/>
<evidence type="ECO:0000256" key="3">
    <source>
        <dbReference type="ARBA" id="ARBA00022692"/>
    </source>
</evidence>
<keyword evidence="4 6" id="KW-1133">Transmembrane helix</keyword>
<keyword evidence="8" id="KW-1185">Reference proteome</keyword>
<gene>
    <name evidence="7" type="ORF">AGOS_AFR241W</name>
</gene>
<comment type="function">
    <text evidence="6">Subunit of the oligosaccharyl transferase (OST) complex that catalyzes the initial transfer of a defined glycan (Glc(3)Man(9)GlcNAc(2) in eukaryotes) from the lipid carrier dolichol-pyrophosphate to an asparagine residue within an Asn-X-Ser/Thr consensus motif in nascent polypeptide chains, the first step in protein N-glycosylation. N-glycosylation occurs cotranslationally and the complex associates with the Sec61 complex at the channel-forming translocon complex that mediates protein translocation across the endoplasmic reticulum (ER). All subunits are required for a maximal enzyme activity.</text>
</comment>
<comment type="subcellular location">
    <subcellularLocation>
        <location evidence="1 6">Membrane</location>
        <topology evidence="1 6">Multi-pass membrane protein</topology>
    </subcellularLocation>
</comment>
<dbReference type="OrthoDB" id="4047914at2759"/>
<dbReference type="EMBL" id="AE016819">
    <property type="protein sequence ID" value="AAS53612.2"/>
    <property type="molecule type" value="Genomic_DNA"/>
</dbReference>
<evidence type="ECO:0000256" key="1">
    <source>
        <dbReference type="ARBA" id="ARBA00004141"/>
    </source>
</evidence>
<evidence type="ECO:0000256" key="2">
    <source>
        <dbReference type="ARBA" id="ARBA00009825"/>
    </source>
</evidence>
<reference evidence="7 8" key="1">
    <citation type="journal article" date="2004" name="Science">
        <title>The Ashbya gossypii genome as a tool for mapping the ancient Saccharomyces cerevisiae genome.</title>
        <authorList>
            <person name="Dietrich F.S."/>
            <person name="Voegeli S."/>
            <person name="Brachat S."/>
            <person name="Lerch A."/>
            <person name="Gates K."/>
            <person name="Steiner S."/>
            <person name="Mohr C."/>
            <person name="Pohlmann R."/>
            <person name="Luedi P."/>
            <person name="Choi S."/>
            <person name="Wing R.A."/>
            <person name="Flavier A."/>
            <person name="Gaffney T.D."/>
            <person name="Philippsen P."/>
        </authorList>
    </citation>
    <scope>NUCLEOTIDE SEQUENCE [LARGE SCALE GENOMIC DNA]</scope>
    <source>
        <strain evidence="8">ATCC 10895 / CBS 109.51 / FGSC 9923 / NRRL Y-1056</strain>
    </source>
</reference>
<keyword evidence="5 6" id="KW-0472">Membrane</keyword>
<dbReference type="Proteomes" id="UP000000591">
    <property type="component" value="Chromosome VI"/>
</dbReference>
<dbReference type="GO" id="GO:0008250">
    <property type="term" value="C:oligosaccharyltransferase complex"/>
    <property type="evidence" value="ECO:0007669"/>
    <property type="project" value="UniProtKB-UniRule"/>
</dbReference>
<evidence type="ECO:0000313" key="7">
    <source>
        <dbReference type="EMBL" id="AAS53612.2"/>
    </source>
</evidence>
<evidence type="ECO:0000256" key="6">
    <source>
        <dbReference type="RuleBase" id="RU367008"/>
    </source>
</evidence>
<dbReference type="GeneID" id="4622051"/>
<dbReference type="GO" id="GO:0006487">
    <property type="term" value="P:protein N-linked glycosylation"/>
    <property type="evidence" value="ECO:0007669"/>
    <property type="project" value="UniProtKB-UniRule"/>
</dbReference>
<evidence type="ECO:0000256" key="4">
    <source>
        <dbReference type="ARBA" id="ARBA00022989"/>
    </source>
</evidence>
<dbReference type="InParanoid" id="Q753T5"/>
<evidence type="ECO:0000313" key="8">
    <source>
        <dbReference type="Proteomes" id="UP000000591"/>
    </source>
</evidence>
<organism evidence="7 8">
    <name type="scientific">Eremothecium gossypii (strain ATCC 10895 / CBS 109.51 / FGSC 9923 / NRRL Y-1056)</name>
    <name type="common">Yeast</name>
    <name type="synonym">Ashbya gossypii</name>
    <dbReference type="NCBI Taxonomy" id="284811"/>
    <lineage>
        <taxon>Eukaryota</taxon>
        <taxon>Fungi</taxon>
        <taxon>Dikarya</taxon>
        <taxon>Ascomycota</taxon>
        <taxon>Saccharomycotina</taxon>
        <taxon>Saccharomycetes</taxon>
        <taxon>Saccharomycetales</taxon>
        <taxon>Saccharomycetaceae</taxon>
        <taxon>Eremothecium</taxon>
    </lineage>
</organism>
<protein>
    <recommendedName>
        <fullName evidence="6">Dolichyl-diphosphooligosaccharide-protein glycosyltransferase subunit OST5</fullName>
    </recommendedName>
</protein>
<keyword evidence="3 6" id="KW-0812">Transmembrane</keyword>
<feature type="transmembrane region" description="Helical" evidence="6">
    <location>
        <begin position="57"/>
        <end position="79"/>
    </location>
</feature>
<sequence length="86" mass="9248">MSYEKLYKQFQNGADFSPMVPLEKQPYYGATALVISMLCILGAIVSANRSKGLAVPLLIFIPLGLVGSLLFGLASIFLANSFGVYV</sequence>
<dbReference type="AlphaFoldDB" id="Q753T5"/>
<dbReference type="eggNOG" id="ENOG502SD2H">
    <property type="taxonomic scope" value="Eukaryota"/>
</dbReference>
<name>Q753T5_EREGS</name>
<comment type="subunit">
    <text evidence="6">Component of the oligosaccharyltransferase (OST) complex.</text>
</comment>
<evidence type="ECO:0000256" key="5">
    <source>
        <dbReference type="ARBA" id="ARBA00023136"/>
    </source>
</evidence>
<accession>Q753T5</accession>
<comment type="similarity">
    <text evidence="2 6">Belongs to the OST5 family.</text>
</comment>
<feature type="transmembrane region" description="Helical" evidence="6">
    <location>
        <begin position="27"/>
        <end position="45"/>
    </location>
</feature>
<dbReference type="Pfam" id="PF05251">
    <property type="entry name" value="Ost5"/>
    <property type="match status" value="1"/>
</dbReference>
<dbReference type="InterPro" id="IPR007915">
    <property type="entry name" value="TMEM258/Ost5"/>
</dbReference>
<dbReference type="STRING" id="284811.Q753T5"/>
<dbReference type="RefSeq" id="NP_985788.2">
    <property type="nucleotide sequence ID" value="NM_211143.2"/>
</dbReference>
<reference evidence="8" key="2">
    <citation type="journal article" date="2013" name="G3 (Bethesda)">
        <title>Genomes of Ashbya fungi isolated from insects reveal four mating-type loci, numerous translocations, lack of transposons, and distinct gene duplications.</title>
        <authorList>
            <person name="Dietrich F.S."/>
            <person name="Voegeli S."/>
            <person name="Kuo S."/>
            <person name="Philippsen P."/>
        </authorList>
    </citation>
    <scope>GENOME REANNOTATION</scope>
    <source>
        <strain evidence="8">ATCC 10895 / CBS 109.51 / FGSC 9923 / NRRL Y-1056</strain>
    </source>
</reference>
<dbReference type="FunCoup" id="Q753T5">
    <property type="interactions" value="122"/>
</dbReference>
<dbReference type="HOGENOM" id="CLU_183917_0_0_1"/>
<dbReference type="KEGG" id="ago:AGOS_AFR241W"/>